<comment type="caution">
    <text evidence="2">The sequence shown here is derived from an EMBL/GenBank/DDBJ whole genome shotgun (WGS) entry which is preliminary data.</text>
</comment>
<evidence type="ECO:0000256" key="1">
    <source>
        <dbReference type="SAM" id="Phobius"/>
    </source>
</evidence>
<dbReference type="InterPro" id="IPR043993">
    <property type="entry name" value="T4SS_pilin"/>
</dbReference>
<keyword evidence="1" id="KW-0472">Membrane</keyword>
<dbReference type="AlphaFoldDB" id="A0A1G2ME96"/>
<evidence type="ECO:0000313" key="3">
    <source>
        <dbReference type="Proteomes" id="UP000177130"/>
    </source>
</evidence>
<dbReference type="EMBL" id="MHRK01000057">
    <property type="protein sequence ID" value="OHA22216.1"/>
    <property type="molecule type" value="Genomic_DNA"/>
</dbReference>
<dbReference type="Proteomes" id="UP000177130">
    <property type="component" value="Unassembled WGS sequence"/>
</dbReference>
<evidence type="ECO:0000313" key="2">
    <source>
        <dbReference type="EMBL" id="OHA22216.1"/>
    </source>
</evidence>
<feature type="transmembrane region" description="Helical" evidence="1">
    <location>
        <begin position="99"/>
        <end position="121"/>
    </location>
</feature>
<keyword evidence="1" id="KW-0812">Transmembrane</keyword>
<proteinExistence type="predicted"/>
<name>A0A1G2ME96_9BACT</name>
<organism evidence="2 3">
    <name type="scientific">Candidatus Taylorbacteria bacterium RIFCSPHIGHO2_02_FULL_43_32b</name>
    <dbReference type="NCBI Taxonomy" id="1802306"/>
    <lineage>
        <taxon>Bacteria</taxon>
        <taxon>Candidatus Tayloriibacteriota</taxon>
    </lineage>
</organism>
<dbReference type="Pfam" id="PF18895">
    <property type="entry name" value="T4SS_pilin"/>
    <property type="match status" value="1"/>
</dbReference>
<gene>
    <name evidence="2" type="ORF">A3C72_04030</name>
</gene>
<feature type="transmembrane region" description="Helical" evidence="1">
    <location>
        <begin position="67"/>
        <end position="87"/>
    </location>
</feature>
<feature type="transmembrane region" description="Helical" evidence="1">
    <location>
        <begin position="7"/>
        <end position="31"/>
    </location>
</feature>
<dbReference type="STRING" id="1802306.A3C72_04030"/>
<reference evidence="2 3" key="1">
    <citation type="journal article" date="2016" name="Nat. Commun.">
        <title>Thousands of microbial genomes shed light on interconnected biogeochemical processes in an aquifer system.</title>
        <authorList>
            <person name="Anantharaman K."/>
            <person name="Brown C.T."/>
            <person name="Hug L.A."/>
            <person name="Sharon I."/>
            <person name="Castelle C.J."/>
            <person name="Probst A.J."/>
            <person name="Thomas B.C."/>
            <person name="Singh A."/>
            <person name="Wilkins M.J."/>
            <person name="Karaoz U."/>
            <person name="Brodie E.L."/>
            <person name="Williams K.H."/>
            <person name="Hubbard S.S."/>
            <person name="Banfield J.F."/>
        </authorList>
    </citation>
    <scope>NUCLEOTIDE SEQUENCE [LARGE SCALE GENOMIC DNA]</scope>
</reference>
<protein>
    <submittedName>
        <fullName evidence="2">Uncharacterized protein</fullName>
    </submittedName>
</protein>
<accession>A0A1G2ME96</accession>
<keyword evidence="1" id="KW-1133">Transmembrane helix</keyword>
<sequence>MYRAKKIGLGLVIGALFFSVLVSFVPAFVVAEQGSQDCDPTKMICNPVRFSTIQCFFKEVLRIAAEIGGVFVVLGIIYSGFLFVSARGNAEELGKAKRAITYTMIGAALVLGAWAFAVGIANTINTITNGVKVEIKCDD</sequence>